<dbReference type="InterPro" id="IPR022551">
    <property type="entry name" value="BrxC"/>
</dbReference>
<gene>
    <name evidence="1" type="primary">ytxJ</name>
    <name evidence="1" type="ORF">DN068_07965</name>
</gene>
<accession>A0A2W2ADW0</accession>
<comment type="caution">
    <text evidence="1">The sequence shown here is derived from an EMBL/GenBank/DDBJ whole genome shotgun (WGS) entry which is preliminary data.</text>
</comment>
<dbReference type="SUPFAM" id="SSF52833">
    <property type="entry name" value="Thioredoxin-like"/>
    <property type="match status" value="1"/>
</dbReference>
<evidence type="ECO:0000313" key="1">
    <source>
        <dbReference type="EMBL" id="PZF73461.1"/>
    </source>
</evidence>
<dbReference type="Pfam" id="PF11009">
    <property type="entry name" value="BrxC"/>
    <property type="match status" value="1"/>
</dbReference>
<dbReference type="NCBIfam" id="TIGR04019">
    <property type="entry name" value="B_thiol_YtxJ"/>
    <property type="match status" value="1"/>
</dbReference>
<name>A0A2W2ADW0_9BACT</name>
<dbReference type="Gene3D" id="3.40.30.10">
    <property type="entry name" value="Glutaredoxin"/>
    <property type="match status" value="1"/>
</dbReference>
<dbReference type="OrthoDB" id="677051at2"/>
<dbReference type="Proteomes" id="UP000248745">
    <property type="component" value="Unassembled WGS sequence"/>
</dbReference>
<sequence length="110" mass="12877">MNWINLTEDQQLEAIREESNNRPVVIFKHSTRCSISTMAKSRLERSNQPEHIDFYYLDLIKYRPLSNKIAEDFQVHHESPQVLLIKNGECIYEESHNGITMDEIAQMAAN</sequence>
<dbReference type="RefSeq" id="WP_110998380.1">
    <property type="nucleotide sequence ID" value="NZ_QKTW01000012.1"/>
</dbReference>
<protein>
    <submittedName>
        <fullName evidence="1">Bacillithiol system redox-active protein YtxJ</fullName>
    </submittedName>
</protein>
<keyword evidence="2" id="KW-1185">Reference proteome</keyword>
<organism evidence="1 2">
    <name type="scientific">Taibaiella soli</name>
    <dbReference type="NCBI Taxonomy" id="1649169"/>
    <lineage>
        <taxon>Bacteria</taxon>
        <taxon>Pseudomonadati</taxon>
        <taxon>Bacteroidota</taxon>
        <taxon>Chitinophagia</taxon>
        <taxon>Chitinophagales</taxon>
        <taxon>Chitinophagaceae</taxon>
        <taxon>Taibaiella</taxon>
    </lineage>
</organism>
<evidence type="ECO:0000313" key="2">
    <source>
        <dbReference type="Proteomes" id="UP000248745"/>
    </source>
</evidence>
<dbReference type="InterPro" id="IPR036249">
    <property type="entry name" value="Thioredoxin-like_sf"/>
</dbReference>
<dbReference type="EMBL" id="QKTW01000012">
    <property type="protein sequence ID" value="PZF73461.1"/>
    <property type="molecule type" value="Genomic_DNA"/>
</dbReference>
<reference evidence="1 2" key="1">
    <citation type="submission" date="2018-06" db="EMBL/GenBank/DDBJ databases">
        <title>Mucibacter soli gen. nov., sp. nov., a new member of the family Chitinophagaceae producing mucin.</title>
        <authorList>
            <person name="Kim M.-K."/>
            <person name="Park S."/>
            <person name="Kim T.-S."/>
            <person name="Joung Y."/>
            <person name="Han J.-H."/>
            <person name="Kim S.B."/>
        </authorList>
    </citation>
    <scope>NUCLEOTIDE SEQUENCE [LARGE SCALE GENOMIC DNA]</scope>
    <source>
        <strain evidence="1 2">R1-15</strain>
    </source>
</reference>
<dbReference type="AlphaFoldDB" id="A0A2W2ADW0"/>
<proteinExistence type="predicted"/>